<comment type="similarity">
    <text evidence="1 3">Belongs to the type-B carboxylesterase/lipase family.</text>
</comment>
<keyword evidence="6" id="KW-1185">Reference proteome</keyword>
<evidence type="ECO:0000259" key="4">
    <source>
        <dbReference type="Pfam" id="PF00135"/>
    </source>
</evidence>
<dbReference type="EC" id="3.1.1.-" evidence="3"/>
<dbReference type="InterPro" id="IPR002018">
    <property type="entry name" value="CarbesteraseB"/>
</dbReference>
<dbReference type="PROSITE" id="PS00122">
    <property type="entry name" value="CARBOXYLESTERASE_B_1"/>
    <property type="match status" value="1"/>
</dbReference>
<gene>
    <name evidence="5" type="ORF">BT96DRAFT_956487</name>
</gene>
<dbReference type="GO" id="GO:0016787">
    <property type="term" value="F:hydrolase activity"/>
    <property type="evidence" value="ECO:0007669"/>
    <property type="project" value="UniProtKB-KW"/>
</dbReference>
<protein>
    <recommendedName>
        <fullName evidence="3">Carboxylic ester hydrolase</fullName>
        <ecNumber evidence="3">3.1.1.-</ecNumber>
    </recommendedName>
</protein>
<keyword evidence="2 3" id="KW-0378">Hydrolase</keyword>
<dbReference type="InterPro" id="IPR029058">
    <property type="entry name" value="AB_hydrolase_fold"/>
</dbReference>
<organism evidence="5 6">
    <name type="scientific">Gymnopus androsaceus JB14</name>
    <dbReference type="NCBI Taxonomy" id="1447944"/>
    <lineage>
        <taxon>Eukaryota</taxon>
        <taxon>Fungi</taxon>
        <taxon>Dikarya</taxon>
        <taxon>Basidiomycota</taxon>
        <taxon>Agaricomycotina</taxon>
        <taxon>Agaricomycetes</taxon>
        <taxon>Agaricomycetidae</taxon>
        <taxon>Agaricales</taxon>
        <taxon>Marasmiineae</taxon>
        <taxon>Omphalotaceae</taxon>
        <taxon>Gymnopus</taxon>
    </lineage>
</organism>
<evidence type="ECO:0000256" key="2">
    <source>
        <dbReference type="ARBA" id="ARBA00022801"/>
    </source>
</evidence>
<dbReference type="Pfam" id="PF00135">
    <property type="entry name" value="COesterase"/>
    <property type="match status" value="1"/>
</dbReference>
<accession>A0A6A4HXG2</accession>
<dbReference type="OrthoDB" id="6846267at2759"/>
<proteinExistence type="inferred from homology"/>
<evidence type="ECO:0000313" key="5">
    <source>
        <dbReference type="EMBL" id="KAE9401617.1"/>
    </source>
</evidence>
<sequence>MGNVLSAYKTERCVLNVGELGDIEGLVLSRAETDEPLVKRFLNIPYVLPPIGQYRWRKPQKLPPHYSYNGPNGNPRDCTKFGFICPQPNYTALGDHAFSKYDEDCLVLNIWTPAGTPPEKGWPIMLWYHGGWLQVGDPSVDPSMDPTELVSSTGGGLQCVFVAASYRLSVLGFLASKELAEEAAETGEQAFGNYGLWDQRAALEWVHEYAPHFGGNPDELTLAGRSAGAYSTHALASHDFLLHPEKPAFYKRLVMYSNAIPADPKTVDEVQSQFNEPALEIIDKIMKLDNHTFRPVRDGHFFPLDLFSRYLEGDFATEFKRRGCQLLIGEVRDEETLYRQTNPPTDLKSLYKEVGNYYSPAVTNMMVDAYVNRRIKIGHQDPDPSIDYWKKVYGDISDGQVRAPSRLLVRQLRDAGVPLSSIHRYMINWRPSFVMKRAPNEFGVGHAFDKPIWNFSIMHGPTEDEEKTMRAWIKDLVDFVHGRPLDYGTRDWDQQKVLNPDGSISIERDEKWDYLAQVADEMCTAK</sequence>
<dbReference type="InterPro" id="IPR019826">
    <property type="entry name" value="Carboxylesterase_B_AS"/>
</dbReference>
<feature type="domain" description="Carboxylesterase type B" evidence="4">
    <location>
        <begin position="19"/>
        <end position="238"/>
    </location>
</feature>
<dbReference type="PANTHER" id="PTHR43142">
    <property type="entry name" value="CARBOXYLIC ESTER HYDROLASE"/>
    <property type="match status" value="1"/>
</dbReference>
<dbReference type="SUPFAM" id="SSF53474">
    <property type="entry name" value="alpha/beta-Hydrolases"/>
    <property type="match status" value="1"/>
</dbReference>
<reference evidence="5" key="1">
    <citation type="journal article" date="2019" name="Environ. Microbiol.">
        <title>Fungal ecological strategies reflected in gene transcription - a case study of two litter decomposers.</title>
        <authorList>
            <person name="Barbi F."/>
            <person name="Kohler A."/>
            <person name="Barry K."/>
            <person name="Baskaran P."/>
            <person name="Daum C."/>
            <person name="Fauchery L."/>
            <person name="Ihrmark K."/>
            <person name="Kuo A."/>
            <person name="LaButti K."/>
            <person name="Lipzen A."/>
            <person name="Morin E."/>
            <person name="Grigoriev I.V."/>
            <person name="Henrissat B."/>
            <person name="Lindahl B."/>
            <person name="Martin F."/>
        </authorList>
    </citation>
    <scope>NUCLEOTIDE SEQUENCE</scope>
    <source>
        <strain evidence="5">JB14</strain>
    </source>
</reference>
<dbReference type="Proteomes" id="UP000799118">
    <property type="component" value="Unassembled WGS sequence"/>
</dbReference>
<evidence type="ECO:0000256" key="3">
    <source>
        <dbReference type="RuleBase" id="RU361235"/>
    </source>
</evidence>
<name>A0A6A4HXG2_9AGAR</name>
<dbReference type="EMBL" id="ML769444">
    <property type="protein sequence ID" value="KAE9401617.1"/>
    <property type="molecule type" value="Genomic_DNA"/>
</dbReference>
<evidence type="ECO:0000313" key="6">
    <source>
        <dbReference type="Proteomes" id="UP000799118"/>
    </source>
</evidence>
<dbReference type="PANTHER" id="PTHR43142:SF8">
    <property type="entry name" value="CARBOXYLIC ESTER HYDROLASE"/>
    <property type="match status" value="1"/>
</dbReference>
<evidence type="ECO:0000256" key="1">
    <source>
        <dbReference type="ARBA" id="ARBA00005964"/>
    </source>
</evidence>
<dbReference type="AlphaFoldDB" id="A0A6A4HXG2"/>
<dbReference type="Gene3D" id="3.40.50.1820">
    <property type="entry name" value="alpha/beta hydrolase"/>
    <property type="match status" value="2"/>
</dbReference>